<evidence type="ECO:0000256" key="3">
    <source>
        <dbReference type="ARBA" id="ARBA00022692"/>
    </source>
</evidence>
<gene>
    <name evidence="13" type="ORF">I303_101980</name>
</gene>
<evidence type="ECO:0000256" key="10">
    <source>
        <dbReference type="RuleBase" id="RU079119"/>
    </source>
</evidence>
<protein>
    <recommendedName>
        <fullName evidence="10">Palmitoyltransferase</fullName>
        <ecNumber evidence="10">2.3.1.225</ecNumber>
    </recommendedName>
</protein>
<keyword evidence="7" id="KW-0449">Lipoprotein</keyword>
<feature type="region of interest" description="Disordered" evidence="11">
    <location>
        <begin position="114"/>
        <end position="134"/>
    </location>
</feature>
<evidence type="ECO:0000256" key="8">
    <source>
        <dbReference type="ARBA" id="ARBA00023315"/>
    </source>
</evidence>
<keyword evidence="6" id="KW-0564">Palmitate</keyword>
<keyword evidence="8 10" id="KW-0012">Acyltransferase</keyword>
<dbReference type="AlphaFoldDB" id="A0AAJ8KJ88"/>
<dbReference type="GO" id="GO:0016020">
    <property type="term" value="C:membrane"/>
    <property type="evidence" value="ECO:0007669"/>
    <property type="project" value="UniProtKB-SubCell"/>
</dbReference>
<dbReference type="InterPro" id="IPR039859">
    <property type="entry name" value="PFA4/ZDH16/20/ERF2-like"/>
</dbReference>
<feature type="transmembrane region" description="Helical" evidence="10">
    <location>
        <begin position="29"/>
        <end position="53"/>
    </location>
</feature>
<evidence type="ECO:0000256" key="2">
    <source>
        <dbReference type="ARBA" id="ARBA00022679"/>
    </source>
</evidence>
<evidence type="ECO:0000256" key="7">
    <source>
        <dbReference type="ARBA" id="ARBA00023288"/>
    </source>
</evidence>
<proteinExistence type="inferred from homology"/>
<keyword evidence="4 10" id="KW-1133">Transmembrane helix</keyword>
<dbReference type="KEGG" id="kdj:28965582"/>
<sequence length="577" mass="65469">MPETYGDSSASKRSRRSRLDRFLNRVPYYFSYVILVSTWLLFTLFITIGEVLLKRREIGRFLEQVIIYNSLLLLTLISLATTANRSPGKPDQTLAPPLRSSRIQLGASNPRQTIFDQSQESNNNDADDDDDNVPLRYLKNDRWVNSRIGKDRPSPLPLPSHRPTLPLSAQPSPSASDDSESDYSPFPLSAKGPFVPASALDAGEEEGDVLEETRLLQSSERQADGVEHESSSSLHDVSGTHGRSGRAGRSLMAKSNNGESRWCKKCRGWKPDRCHHCRHCEQCILRMDHHCPWVGNCVGYHNYKPFFLFINYALLLALYATFQAGYESYRFFQDPSGAMPYRPVQLEANSTSVDTAAIAADDLWTDGLGISPAIFMMLTVMGGFMGLAVGSLVVFHWYLALSNQTTLENITHAYPAALLDEVPQNTQAQWKADHLLTRDERRRLKHQAREINVYDLGWRKNLKNLFFGEGRGVTVIGIIGAFWPAGRPHRHDRRAGHFFDYNPEHFDKLRELTLELRYGIVPEHRAQERKSFEETGPENGSLDGSEEDEYELDQMEEKGLTRDANGQSQRKVKWFEV</sequence>
<feature type="compositionally biased region" description="Basic and acidic residues" evidence="11">
    <location>
        <begin position="221"/>
        <end position="230"/>
    </location>
</feature>
<name>A0AAJ8KJ88_9TREE</name>
<accession>A0AAJ8KJ88</accession>
<keyword evidence="2 10" id="KW-0808">Transferase</keyword>
<dbReference type="GO" id="GO:0019706">
    <property type="term" value="F:protein-cysteine S-palmitoyltransferase activity"/>
    <property type="evidence" value="ECO:0007669"/>
    <property type="project" value="UniProtKB-EC"/>
</dbReference>
<feature type="transmembrane region" description="Helical" evidence="10">
    <location>
        <begin position="373"/>
        <end position="399"/>
    </location>
</feature>
<evidence type="ECO:0000256" key="9">
    <source>
        <dbReference type="ARBA" id="ARBA00048048"/>
    </source>
</evidence>
<dbReference type="InterPro" id="IPR001594">
    <property type="entry name" value="Palmitoyltrfase_DHHC"/>
</dbReference>
<dbReference type="Pfam" id="PF01529">
    <property type="entry name" value="DHHC"/>
    <property type="match status" value="1"/>
</dbReference>
<dbReference type="PROSITE" id="PS50216">
    <property type="entry name" value="DHHC"/>
    <property type="match status" value="1"/>
</dbReference>
<dbReference type="EC" id="2.3.1.225" evidence="10"/>
<feature type="region of interest" description="Disordered" evidence="11">
    <location>
        <begin position="217"/>
        <end position="253"/>
    </location>
</feature>
<feature type="domain" description="Palmitoyltransferase DHHC" evidence="12">
    <location>
        <begin position="257"/>
        <end position="411"/>
    </location>
</feature>
<keyword evidence="5 10" id="KW-0472">Membrane</keyword>
<comment type="subcellular location">
    <subcellularLocation>
        <location evidence="1">Membrane</location>
        <topology evidence="1">Multi-pass membrane protein</topology>
    </subcellularLocation>
</comment>
<feature type="region of interest" description="Disordered" evidence="11">
    <location>
        <begin position="527"/>
        <end position="569"/>
    </location>
</feature>
<organism evidence="13 14">
    <name type="scientific">Kwoniella dejecticola CBS 10117</name>
    <dbReference type="NCBI Taxonomy" id="1296121"/>
    <lineage>
        <taxon>Eukaryota</taxon>
        <taxon>Fungi</taxon>
        <taxon>Dikarya</taxon>
        <taxon>Basidiomycota</taxon>
        <taxon>Agaricomycotina</taxon>
        <taxon>Tremellomycetes</taxon>
        <taxon>Tremellales</taxon>
        <taxon>Cryptococcaceae</taxon>
        <taxon>Kwoniella</taxon>
    </lineage>
</organism>
<keyword evidence="3 10" id="KW-0812">Transmembrane</keyword>
<dbReference type="RefSeq" id="XP_065824524.1">
    <property type="nucleotide sequence ID" value="XM_065968452.1"/>
</dbReference>
<comment type="catalytic activity">
    <reaction evidence="9 10">
        <text>L-cysteinyl-[protein] + hexadecanoyl-CoA = S-hexadecanoyl-L-cysteinyl-[protein] + CoA</text>
        <dbReference type="Rhea" id="RHEA:36683"/>
        <dbReference type="Rhea" id="RHEA-COMP:10131"/>
        <dbReference type="Rhea" id="RHEA-COMP:11032"/>
        <dbReference type="ChEBI" id="CHEBI:29950"/>
        <dbReference type="ChEBI" id="CHEBI:57287"/>
        <dbReference type="ChEBI" id="CHEBI:57379"/>
        <dbReference type="ChEBI" id="CHEBI:74151"/>
        <dbReference type="EC" id="2.3.1.225"/>
    </reaction>
</comment>
<evidence type="ECO:0000313" key="14">
    <source>
        <dbReference type="Proteomes" id="UP000078595"/>
    </source>
</evidence>
<feature type="region of interest" description="Disordered" evidence="11">
    <location>
        <begin position="146"/>
        <end position="196"/>
    </location>
</feature>
<comment type="domain">
    <text evidence="10">The DHHC domain is required for palmitoyltransferase activity.</text>
</comment>
<feature type="transmembrane region" description="Helical" evidence="10">
    <location>
        <begin position="65"/>
        <end position="83"/>
    </location>
</feature>
<evidence type="ECO:0000256" key="6">
    <source>
        <dbReference type="ARBA" id="ARBA00023139"/>
    </source>
</evidence>
<evidence type="ECO:0000259" key="12">
    <source>
        <dbReference type="Pfam" id="PF01529"/>
    </source>
</evidence>
<evidence type="ECO:0000256" key="5">
    <source>
        <dbReference type="ARBA" id="ARBA00023136"/>
    </source>
</evidence>
<evidence type="ECO:0000256" key="4">
    <source>
        <dbReference type="ARBA" id="ARBA00022989"/>
    </source>
</evidence>
<reference evidence="13" key="2">
    <citation type="submission" date="2024-02" db="EMBL/GenBank/DDBJ databases">
        <title>Comparative genomics of Cryptococcus and Kwoniella reveals pathogenesis evolution and contrasting modes of karyotype evolution via chromosome fusion or intercentromeric recombination.</title>
        <authorList>
            <person name="Coelho M.A."/>
            <person name="David-Palma M."/>
            <person name="Shea T."/>
            <person name="Bowers K."/>
            <person name="McGinley-Smith S."/>
            <person name="Mohammad A.W."/>
            <person name="Gnirke A."/>
            <person name="Yurkov A.M."/>
            <person name="Nowrousian M."/>
            <person name="Sun S."/>
            <person name="Cuomo C.A."/>
            <person name="Heitman J."/>
        </authorList>
    </citation>
    <scope>NUCLEOTIDE SEQUENCE</scope>
    <source>
        <strain evidence="13">CBS 10117</strain>
    </source>
</reference>
<reference evidence="13" key="1">
    <citation type="submission" date="2013-07" db="EMBL/GenBank/DDBJ databases">
        <authorList>
            <consortium name="The Broad Institute Genome Sequencing Platform"/>
            <person name="Cuomo C."/>
            <person name="Litvintseva A."/>
            <person name="Chen Y."/>
            <person name="Heitman J."/>
            <person name="Sun S."/>
            <person name="Springer D."/>
            <person name="Dromer F."/>
            <person name="Young S.K."/>
            <person name="Zeng Q."/>
            <person name="Gargeya S."/>
            <person name="Fitzgerald M."/>
            <person name="Abouelleil A."/>
            <person name="Alvarado L."/>
            <person name="Berlin A.M."/>
            <person name="Chapman S.B."/>
            <person name="Dewar J."/>
            <person name="Goldberg J."/>
            <person name="Griggs A."/>
            <person name="Gujja S."/>
            <person name="Hansen M."/>
            <person name="Howarth C."/>
            <person name="Imamovic A."/>
            <person name="Larimer J."/>
            <person name="McCowan C."/>
            <person name="Murphy C."/>
            <person name="Pearson M."/>
            <person name="Priest M."/>
            <person name="Roberts A."/>
            <person name="Saif S."/>
            <person name="Shea T."/>
            <person name="Sykes S."/>
            <person name="Wortman J."/>
            <person name="Nusbaum C."/>
            <person name="Birren B."/>
        </authorList>
    </citation>
    <scope>NUCLEOTIDE SEQUENCE</scope>
    <source>
        <strain evidence="13">CBS 10117</strain>
    </source>
</reference>
<evidence type="ECO:0000256" key="11">
    <source>
        <dbReference type="SAM" id="MobiDB-lite"/>
    </source>
</evidence>
<feature type="compositionally biased region" description="Acidic residues" evidence="11">
    <location>
        <begin position="544"/>
        <end position="554"/>
    </location>
</feature>
<dbReference type="PANTHER" id="PTHR12246">
    <property type="entry name" value="PALMITOYLTRANSFERASE ZDHHC16"/>
    <property type="match status" value="1"/>
</dbReference>
<feature type="transmembrane region" description="Helical" evidence="10">
    <location>
        <begin position="306"/>
        <end position="326"/>
    </location>
</feature>
<evidence type="ECO:0000256" key="1">
    <source>
        <dbReference type="ARBA" id="ARBA00004141"/>
    </source>
</evidence>
<comment type="similarity">
    <text evidence="10">Belongs to the DHHC palmitoyltransferase family.</text>
</comment>
<dbReference type="EMBL" id="CP144531">
    <property type="protein sequence ID" value="WWC59424.1"/>
    <property type="molecule type" value="Genomic_DNA"/>
</dbReference>
<dbReference type="Proteomes" id="UP000078595">
    <property type="component" value="Chromosome 2"/>
</dbReference>
<dbReference type="GeneID" id="28965582"/>
<feature type="compositionally biased region" description="Low complexity" evidence="11">
    <location>
        <begin position="161"/>
        <end position="176"/>
    </location>
</feature>
<keyword evidence="14" id="KW-1185">Reference proteome</keyword>
<evidence type="ECO:0000313" key="13">
    <source>
        <dbReference type="EMBL" id="WWC59424.1"/>
    </source>
</evidence>